<dbReference type="CDD" id="cd00130">
    <property type="entry name" value="PAS"/>
    <property type="match status" value="1"/>
</dbReference>
<dbReference type="Pfam" id="PF04967">
    <property type="entry name" value="HTH_10"/>
    <property type="match status" value="1"/>
</dbReference>
<feature type="domain" description="Response regulatory" evidence="4">
    <location>
        <begin position="19"/>
        <end position="131"/>
    </location>
</feature>
<dbReference type="Proteomes" id="UP000296216">
    <property type="component" value="Chromosome"/>
</dbReference>
<dbReference type="Pfam" id="PF15915">
    <property type="entry name" value="BAT"/>
    <property type="match status" value="1"/>
</dbReference>
<dbReference type="RefSeq" id="WP_010903066.1">
    <property type="nucleotide sequence ID" value="NZ_VRYN01000007.1"/>
</dbReference>
<reference evidence="7 9" key="1">
    <citation type="journal article" date="2019" name="Microbiol. Resour. Announc.">
        <title>The Genome Sequence of the Halobacterium salinarum Type Strain Is Closely Related to That of Laboratory Strains NRC-1 and R1.</title>
        <authorList>
            <person name="Pfeiffer F."/>
            <person name="Marchfelder A."/>
            <person name="Habermann B."/>
            <person name="Dyall-Smith M.L."/>
        </authorList>
    </citation>
    <scope>NUCLEOTIDE SEQUENCE [LARGE SCALE GENOMIC DNA]</scope>
    <source>
        <strain evidence="7">91-R6</strain>
        <strain evidence="9">ATCC 33171 / DSM 3754 / JCM 8978 / NBRC 102687 / NCIMB 764 / 91-R6</strain>
    </source>
</reference>
<comment type="caution">
    <text evidence="3">Lacks conserved residue(s) required for the propagation of feature annotation.</text>
</comment>
<keyword evidence="2" id="KW-0804">Transcription</keyword>
<dbReference type="Pfam" id="PF13426">
    <property type="entry name" value="PAS_9"/>
    <property type="match status" value="1"/>
</dbReference>
<dbReference type="GO" id="GO:0000160">
    <property type="term" value="P:phosphorelay signal transduction system"/>
    <property type="evidence" value="ECO:0007669"/>
    <property type="project" value="InterPro"/>
</dbReference>
<reference evidence="7" key="3">
    <citation type="journal article" name="MicrobiologyOpen">
        <title>Whole-genome comparison between the type strain of Halobacterium salinarum (DSM 3754(T)) and the laboratory strains R1 and NRC-1.</title>
        <authorList>
            <person name="Pfeiffer F."/>
            <person name="Losensky G."/>
            <person name="Marchfelder A."/>
            <person name="Habermann B."/>
            <person name="Dyall-Smith M."/>
        </authorList>
    </citation>
    <scope>NUCLEOTIDE SEQUENCE</scope>
    <source>
        <strain evidence="7">91-R6</strain>
    </source>
</reference>
<dbReference type="Proteomes" id="UP000323075">
    <property type="component" value="Unassembled WGS sequence"/>
</dbReference>
<evidence type="ECO:0000313" key="9">
    <source>
        <dbReference type="Proteomes" id="UP000296216"/>
    </source>
</evidence>
<dbReference type="GeneID" id="68694177"/>
<feature type="domain" description="PAS" evidence="5">
    <location>
        <begin position="156"/>
        <end position="203"/>
    </location>
</feature>
<gene>
    <name evidence="7" type="primary">bat</name>
    <name evidence="8" type="ORF">APQ99_02065</name>
    <name evidence="7" type="ORF">HBSAL_07865</name>
</gene>
<evidence type="ECO:0000259" key="6">
    <source>
        <dbReference type="PROSITE" id="PS50113"/>
    </source>
</evidence>
<sequence>MTSVQNTESETAAGATTIGVLFAGSDPETGPAACDLDEDGRFDVTQIRDFVAARDRVDDPDIDCVVAVHEPDGFDGVAFLEAVRQTHAEFPVVVVPTAVDEDVARRAVDADATGLVPAVSEDATAAIADRIEQSAPAHSEDTETRMPISDLTVESERRLKEQALDEAPIGITISDATDPEEPIIYINDSFEDITGYSPDEVVGANHRFLQGPKTNEDRVAEFWTAITEDHDTQVVLRNYRRDGSLFWNQVDISPIYDEDGTVSHYVGFQMDVSERMAAQQELQGERQSLDRLLDRVNGLMNDVTSALVRAADREEIETRITDRIGTGGEYAGAWFGRYDATEDTITVAEAAGDCEGCDGDVFDLASAGEAVALLQDVVEQREALVSTDADGVSGTADGDACVLVPVTYRSTTYGVLAVSTAEHRIDDREQVLLRSLGRTTGASINDALTRRTIATDTVLNIGVELSDTALFLVELAGATDTTFEQEATIADSQTQGVLMLVTTPHDDPQAVVDTALGYDAVQDAEVIVSTDDESVVQFDLSSSPLVDVLSECGSRVIRMHADRTTLELDVRVGTEGAARRVLSTLRDKYADVELVAYHEDDPEQTPHGFREELRNDLTDRQLTALQKAYVSGYFEWPRRAEGKQLAESMDIVPSTYHQHLQAAKQKLVGAFFEE</sequence>
<dbReference type="SMR" id="A0A4D6GU17"/>
<dbReference type="NCBIfam" id="TIGR00229">
    <property type="entry name" value="sensory_box"/>
    <property type="match status" value="1"/>
</dbReference>
<protein>
    <submittedName>
        <fullName evidence="7">Bacterioopsin activator Bat</fullName>
    </submittedName>
</protein>
<dbReference type="PROSITE" id="PS50113">
    <property type="entry name" value="PAC"/>
    <property type="match status" value="1"/>
</dbReference>
<dbReference type="Gene3D" id="3.40.50.2300">
    <property type="match status" value="1"/>
</dbReference>
<dbReference type="AlphaFoldDB" id="A0A4D6GU17"/>
<proteinExistence type="predicted"/>
<dbReference type="EMBL" id="CP038631">
    <property type="protein sequence ID" value="QCC45223.1"/>
    <property type="molecule type" value="Genomic_DNA"/>
</dbReference>
<dbReference type="InterPro" id="IPR035965">
    <property type="entry name" value="PAS-like_dom_sf"/>
</dbReference>
<dbReference type="InterPro" id="IPR001789">
    <property type="entry name" value="Sig_transdc_resp-reg_receiver"/>
</dbReference>
<dbReference type="PROSITE" id="PS50110">
    <property type="entry name" value="RESPONSE_REGULATORY"/>
    <property type="match status" value="1"/>
</dbReference>
<evidence type="ECO:0000313" key="8">
    <source>
        <dbReference type="EMBL" id="TYO75105.1"/>
    </source>
</evidence>
<keyword evidence="1" id="KW-0805">Transcription regulation</keyword>
<reference evidence="8 10" key="2">
    <citation type="submission" date="2019-07" db="EMBL/GenBank/DDBJ databases">
        <title>Genomic Encyclopedia of Archaeal and Bacterial Type Strains, Phase II (KMG-II): from individual species to whole genera.</title>
        <authorList>
            <person name="Goeker M."/>
        </authorList>
    </citation>
    <scope>NUCLEOTIDE SEQUENCE [LARGE SCALE GENOMIC DNA]</scope>
    <source>
        <strain evidence="8 10">DSM 3754</strain>
    </source>
</reference>
<dbReference type="InterPro" id="IPR029016">
    <property type="entry name" value="GAF-like_dom_sf"/>
</dbReference>
<evidence type="ECO:0000256" key="1">
    <source>
        <dbReference type="ARBA" id="ARBA00023015"/>
    </source>
</evidence>
<dbReference type="Gene3D" id="3.30.450.20">
    <property type="entry name" value="PAS domain"/>
    <property type="match status" value="1"/>
</dbReference>
<dbReference type="InterPro" id="IPR003018">
    <property type="entry name" value="GAF"/>
</dbReference>
<dbReference type="EMBL" id="VRYN01000007">
    <property type="protein sequence ID" value="TYO75105.1"/>
    <property type="molecule type" value="Genomic_DNA"/>
</dbReference>
<organism evidence="7 9">
    <name type="scientific">Halobacterium salinarum (strain ATCC 33171 / DSM 3754 / JCM 8978 / NBRC 102687 / NCIMB 764 / 91-R6)</name>
    <dbReference type="NCBI Taxonomy" id="2597657"/>
    <lineage>
        <taxon>Archaea</taxon>
        <taxon>Methanobacteriati</taxon>
        <taxon>Methanobacteriota</taxon>
        <taxon>Stenosarchaea group</taxon>
        <taxon>Halobacteria</taxon>
        <taxon>Halobacteriales</taxon>
        <taxon>Halobacteriaceae</taxon>
        <taxon>Halobacterium</taxon>
    </lineage>
</organism>
<dbReference type="InterPro" id="IPR000700">
    <property type="entry name" value="PAS-assoc_C"/>
</dbReference>
<feature type="domain" description="PAC" evidence="6">
    <location>
        <begin position="230"/>
        <end position="284"/>
    </location>
</feature>
<evidence type="ECO:0000259" key="4">
    <source>
        <dbReference type="PROSITE" id="PS50110"/>
    </source>
</evidence>
<dbReference type="Gene3D" id="3.30.450.40">
    <property type="match status" value="1"/>
</dbReference>
<dbReference type="InterPro" id="IPR000014">
    <property type="entry name" value="PAS"/>
</dbReference>
<dbReference type="PANTHER" id="PTHR46175:SF4">
    <property type="entry name" value="BACTERIOOPSIN TRANSCRIPTIONAL ACTIVATOR"/>
    <property type="match status" value="1"/>
</dbReference>
<dbReference type="SUPFAM" id="SSF55785">
    <property type="entry name" value="PYP-like sensor domain (PAS domain)"/>
    <property type="match status" value="1"/>
</dbReference>
<dbReference type="Pfam" id="PF13185">
    <property type="entry name" value="GAF_2"/>
    <property type="match status" value="1"/>
</dbReference>
<dbReference type="PROSITE" id="PS50112">
    <property type="entry name" value="PAS"/>
    <property type="match status" value="1"/>
</dbReference>
<dbReference type="InterPro" id="IPR007050">
    <property type="entry name" value="HTH_bacterioopsin"/>
</dbReference>
<evidence type="ECO:0000313" key="10">
    <source>
        <dbReference type="Proteomes" id="UP000323075"/>
    </source>
</evidence>
<dbReference type="SUPFAM" id="SSF55781">
    <property type="entry name" value="GAF domain-like"/>
    <property type="match status" value="1"/>
</dbReference>
<evidence type="ECO:0000313" key="7">
    <source>
        <dbReference type="EMBL" id="QCC45223.1"/>
    </source>
</evidence>
<evidence type="ECO:0000256" key="3">
    <source>
        <dbReference type="PROSITE-ProRule" id="PRU00169"/>
    </source>
</evidence>
<evidence type="ECO:0000259" key="5">
    <source>
        <dbReference type="PROSITE" id="PS50112"/>
    </source>
</evidence>
<dbReference type="InterPro" id="IPR031803">
    <property type="entry name" value="BAT_GAF/HTH-assoc"/>
</dbReference>
<name>A0A4D6GU17_HALS9</name>
<dbReference type="InterPro" id="IPR001610">
    <property type="entry name" value="PAC"/>
</dbReference>
<dbReference type="SMART" id="SM00086">
    <property type="entry name" value="PAC"/>
    <property type="match status" value="1"/>
</dbReference>
<evidence type="ECO:0000256" key="2">
    <source>
        <dbReference type="ARBA" id="ARBA00023163"/>
    </source>
</evidence>
<accession>A0A4D6GU17</accession>
<dbReference type="PANTHER" id="PTHR46175">
    <property type="entry name" value="BACTERIOOPSIN TRANSCRIPTIONAL ACTIVATOR"/>
    <property type="match status" value="1"/>
</dbReference>